<dbReference type="OrthoDB" id="5985073at2759"/>
<evidence type="ECO:0000313" key="6">
    <source>
        <dbReference type="Proteomes" id="UP000235786"/>
    </source>
</evidence>
<feature type="domain" description="WSC" evidence="4">
    <location>
        <begin position="1495"/>
        <end position="1587"/>
    </location>
</feature>
<evidence type="ECO:0000313" key="5">
    <source>
        <dbReference type="EMBL" id="PMD34106.1"/>
    </source>
</evidence>
<name>A0A2J6R6G7_HYAVF</name>
<dbReference type="InterPro" id="IPR011047">
    <property type="entry name" value="Quinoprotein_ADH-like_sf"/>
</dbReference>
<feature type="compositionally biased region" description="Low complexity" evidence="2">
    <location>
        <begin position="1596"/>
        <end position="1772"/>
    </location>
</feature>
<evidence type="ECO:0000259" key="4">
    <source>
        <dbReference type="PROSITE" id="PS51212"/>
    </source>
</evidence>
<dbReference type="SMART" id="SM00321">
    <property type="entry name" value="WSC"/>
    <property type="match status" value="7"/>
</dbReference>
<dbReference type="InterPro" id="IPR051589">
    <property type="entry name" value="Sialate-O-sulfotransferase"/>
</dbReference>
<evidence type="ECO:0000256" key="1">
    <source>
        <dbReference type="ARBA" id="ARBA00022737"/>
    </source>
</evidence>
<dbReference type="PANTHER" id="PTHR45964">
    <property type="entry name" value="WSCD FAMILY MEMBER CG9164"/>
    <property type="match status" value="1"/>
</dbReference>
<feature type="domain" description="WSC" evidence="4">
    <location>
        <begin position="1316"/>
        <end position="1407"/>
    </location>
</feature>
<evidence type="ECO:0000256" key="2">
    <source>
        <dbReference type="SAM" id="MobiDB-lite"/>
    </source>
</evidence>
<dbReference type="SUPFAM" id="SSF50998">
    <property type="entry name" value="Quinoprotein alcohol dehydrogenase-like"/>
    <property type="match status" value="1"/>
</dbReference>
<feature type="domain" description="WSC" evidence="4">
    <location>
        <begin position="1209"/>
        <end position="1302"/>
    </location>
</feature>
<dbReference type="PROSITE" id="PS51212">
    <property type="entry name" value="WSC"/>
    <property type="match status" value="7"/>
</dbReference>
<evidence type="ECO:0000256" key="3">
    <source>
        <dbReference type="SAM" id="SignalP"/>
    </source>
</evidence>
<feature type="domain" description="WSC" evidence="4">
    <location>
        <begin position="949"/>
        <end position="1043"/>
    </location>
</feature>
<gene>
    <name evidence="5" type="ORF">L207DRAFT_638661</name>
</gene>
<dbReference type="InterPro" id="IPR002889">
    <property type="entry name" value="WSC_carb-bd"/>
</dbReference>
<organism evidence="5 6">
    <name type="scientific">Hyaloscypha variabilis (strain UAMH 11265 / GT02V1 / F)</name>
    <name type="common">Meliniomyces variabilis</name>
    <dbReference type="NCBI Taxonomy" id="1149755"/>
    <lineage>
        <taxon>Eukaryota</taxon>
        <taxon>Fungi</taxon>
        <taxon>Dikarya</taxon>
        <taxon>Ascomycota</taxon>
        <taxon>Pezizomycotina</taxon>
        <taxon>Leotiomycetes</taxon>
        <taxon>Helotiales</taxon>
        <taxon>Hyaloscyphaceae</taxon>
        <taxon>Hyaloscypha</taxon>
        <taxon>Hyaloscypha variabilis</taxon>
    </lineage>
</organism>
<sequence>MRFSSVLFSVVLNHITQQVLALDPTDSIMHGDLASSNYLPNHNMNPNNLAEFGQLWRFSAPPPSNGLAEQFQATPLVYTPSSTGVQVVLAFSMQNKIYSLDAVNGTLYASRDLSLDGEVPFLATDLPGCYDITPLIGITGTPVIDPTSDTIYFWAKSYGNPSEQGLGWENGTYRFHAIDAITLEERPNFPVVLNGHPADNDPTRFFTGGNHMQRTGLSIVNGAIYAGFASHCDFYNYTGWAVGMSPSGTILTVYATMGGPGATPQDGTWNGGGGGGGIWMGGSAIASDRSDRIFFATGNGLKARDNGDVPSSGRIQLDTLSESIVNLAINSTTLALTQQDYFEPAAYLAMDQVDIDLGSGGVVLPDETVFTGTGISGIAIGCGKNSVCFVVNRDNLGGYKMGPGGSDAIIQSFSPPSGEPVWQAGGTYPLEGGYFYLNPANSPTYVYSLGFTSGGLPSFTLAAMTAEYAPPNAGVGPPVITSYQGQPGTAILWVCDPNNRLRAYLAVPQDGKMVRLTLPAAPAINKFQRPAFGNGRYYIASNAGAVYGYGSPSAMPLTCNALNFGNVLIGTTSSMIITCTVKTPLTVQGMILGGGGIFQSQNSSLPTAKLATGSTFNVSVVFNLTQYTSNPAVQTAVLNLLTNNTVAGFSNEVPISVTGKAASNNPILSISPLQVSFPVLVVPTGSETGSPSSLVISNLGQNPMNITGYAFATGTYTNSPNSPVTNVTVTKGVAVLDINGYFTSLDLPPVGTIIQGGASVSVDLLFNTTVLGSYFSTLVVYTNGGTQFAVLTASAASPAVALFSWSNSATSTTWTSIPDCASASAGCTVNINMGISSGIASTSVVLRFINKGGSVLTIDKSKPPIGGVIYAENPDTELTEVTQIVPNASATATVLFQPAPPVLNSPNVEYSALWTLNVNDENFGVHVVNFTGTLVSEKAGPITASGSALYQYLGCYLDSVNFRIESQGYENGNINTNGLCQNQSHAAGTVFAGSEYMVQCWVGNVIPNPDLLVSDALCNYQCAGDSTQICGGNGGYISIYYDSSRYFPANGTIIGTSGKGPALVPTIGNYSYQGCYLDSVNPRPLTGLQIQNNAAESLEACAAFCTGYTYFGTEYGQECYCGNTLGYATVEPWTDCYMLCTGNDLEWCGAGNRLSVYMYNPTLAGLTSSVASTSTYSTKTSSSTVVSTTISVTTSTSSSASPTANLIGRYAYVGCQTDAGAGDRTLSSTSFTDTLMTVEACSAFCGTRGYTYFGVEYATECYCGNSLGTSTVATDGRCDMTCAGNATEICGGPGGLSLYKLSGPVPSPTASSTPPAYTYVGCQSDNTNDRTLIQLVVTSPAMTVELCTSFCAGFSYFGVEFSDECYCGNTLGGGLSLVTDGRCSMTCAGNTAEICGGANGLSLYQLAPVISSSSTLISSTKSTSSSLSSSTTSALVSSTSSPIFSSSTLTSSSSQSLTSTSSVVSQSTSSTVSSSSTSSSVSASPTPTLKWTVGVYSFQGCYTDNEASRALTAVQVINYQTMTLETCAGICAGYTYFGVEYWGECYCGNTITGGSVNTTLTDCNFFCPGNLIEFCGAGDRLEMYMLTPTVSSSVQVSSSTTSSSTSSTPSSTSTSSAQVSSSTTSSSSSSTSSSISSTSTSSFKTSSSTSSTASSISSTPTPSSSTPSSTSTSTKSSSVSTTPLSTSSSQLPSSSSTIPPTTTSTTSSVTSTSSKATSTSTSTTSSSVPATSTSSKATGTSSSTISSSVPATSTSSKAISTSTTSAIKSTPTPTGPWSYAGCANDTSTNRALDGFWITGSSTMTVESCQAYCISNNYPVAGVEYGQECWCGMGLYKGSVLGQTGCNMPCTGNASETCGGSGRLNVYTYNLPYTAPVVPSAVGAYKLKGCYTDVIATRGLAAYTVTSNTMTNEFCVATCQTQGYSYASTEYGSQCYCGNSIGSTSLPTNITDCTGMLCTGNSTEFCGYGLRMLVYSTN</sequence>
<keyword evidence="3" id="KW-0732">Signal</keyword>
<feature type="chain" id="PRO_5014400252" evidence="3">
    <location>
        <begin position="22"/>
        <end position="1977"/>
    </location>
</feature>
<keyword evidence="1" id="KW-0677">Repeat</keyword>
<feature type="signal peptide" evidence="3">
    <location>
        <begin position="1"/>
        <end position="21"/>
    </location>
</feature>
<protein>
    <submittedName>
        <fullName evidence="5">WSC-domain-containing protein</fullName>
    </submittedName>
</protein>
<feature type="domain" description="WSC" evidence="4">
    <location>
        <begin position="1069"/>
        <end position="1160"/>
    </location>
</feature>
<dbReference type="STRING" id="1149755.A0A2J6R6G7"/>
<proteinExistence type="predicted"/>
<accession>A0A2J6R6G7</accession>
<reference evidence="5 6" key="1">
    <citation type="submission" date="2016-04" db="EMBL/GenBank/DDBJ databases">
        <title>A degradative enzymes factory behind the ericoid mycorrhizal symbiosis.</title>
        <authorList>
            <consortium name="DOE Joint Genome Institute"/>
            <person name="Martino E."/>
            <person name="Morin E."/>
            <person name="Grelet G."/>
            <person name="Kuo A."/>
            <person name="Kohler A."/>
            <person name="Daghino S."/>
            <person name="Barry K."/>
            <person name="Choi C."/>
            <person name="Cichocki N."/>
            <person name="Clum A."/>
            <person name="Copeland A."/>
            <person name="Hainaut M."/>
            <person name="Haridas S."/>
            <person name="Labutti K."/>
            <person name="Lindquist E."/>
            <person name="Lipzen A."/>
            <person name="Khouja H.-R."/>
            <person name="Murat C."/>
            <person name="Ohm R."/>
            <person name="Olson A."/>
            <person name="Spatafora J."/>
            <person name="Veneault-Fourrey C."/>
            <person name="Henrissat B."/>
            <person name="Grigoriev I."/>
            <person name="Martin F."/>
            <person name="Perotto S."/>
        </authorList>
    </citation>
    <scope>NUCLEOTIDE SEQUENCE [LARGE SCALE GENOMIC DNA]</scope>
    <source>
        <strain evidence="5 6">F</strain>
    </source>
</reference>
<dbReference type="Proteomes" id="UP000235786">
    <property type="component" value="Unassembled WGS sequence"/>
</dbReference>
<feature type="domain" description="WSC" evidence="4">
    <location>
        <begin position="1883"/>
        <end position="1977"/>
    </location>
</feature>
<dbReference type="Pfam" id="PF01822">
    <property type="entry name" value="WSC"/>
    <property type="match status" value="7"/>
</dbReference>
<keyword evidence="6" id="KW-1185">Reference proteome</keyword>
<feature type="domain" description="WSC" evidence="4">
    <location>
        <begin position="1776"/>
        <end position="1869"/>
    </location>
</feature>
<feature type="region of interest" description="Disordered" evidence="2">
    <location>
        <begin position="1596"/>
        <end position="1773"/>
    </location>
</feature>
<dbReference type="EMBL" id="KZ613954">
    <property type="protein sequence ID" value="PMD34106.1"/>
    <property type="molecule type" value="Genomic_DNA"/>
</dbReference>
<dbReference type="PANTHER" id="PTHR45964:SF5">
    <property type="entry name" value="WSCD FAMILY MEMBER CG9164"/>
    <property type="match status" value="1"/>
</dbReference>